<dbReference type="SUPFAM" id="SSF103088">
    <property type="entry name" value="OmpA-like"/>
    <property type="match status" value="1"/>
</dbReference>
<keyword evidence="5 8" id="KW-1133">Transmembrane helix</keyword>
<evidence type="ECO:0000256" key="7">
    <source>
        <dbReference type="SAM" id="MobiDB-lite"/>
    </source>
</evidence>
<evidence type="ECO:0000256" key="2">
    <source>
        <dbReference type="ARBA" id="ARBA00008914"/>
    </source>
</evidence>
<dbReference type="Proteomes" id="UP000829401">
    <property type="component" value="Chromosome"/>
</dbReference>
<dbReference type="CDD" id="cd07185">
    <property type="entry name" value="OmpA_C-like"/>
    <property type="match status" value="1"/>
</dbReference>
<dbReference type="RefSeq" id="WP_021297830.1">
    <property type="nucleotide sequence ID" value="NZ_AURB01000164.1"/>
</dbReference>
<dbReference type="AlphaFoldDB" id="T0BG57"/>
<evidence type="ECO:0000313" key="10">
    <source>
        <dbReference type="Proteomes" id="UP000829401"/>
    </source>
</evidence>
<dbReference type="eggNOG" id="COG1360">
    <property type="taxonomic scope" value="Bacteria"/>
</dbReference>
<organism evidence="9 10">
    <name type="scientific">Alicyclobacillus acidoterrestris (strain ATCC 49025 / DSM 3922 / CIP 106132 / NCIMB 13137 / GD3B)</name>
    <dbReference type="NCBI Taxonomy" id="1356854"/>
    <lineage>
        <taxon>Bacteria</taxon>
        <taxon>Bacillati</taxon>
        <taxon>Bacillota</taxon>
        <taxon>Bacilli</taxon>
        <taxon>Bacillales</taxon>
        <taxon>Alicyclobacillaceae</taxon>
        <taxon>Alicyclobacillus</taxon>
    </lineage>
</organism>
<keyword evidence="6 8" id="KW-0472">Membrane</keyword>
<evidence type="ECO:0000256" key="6">
    <source>
        <dbReference type="ARBA" id="ARBA00023136"/>
    </source>
</evidence>
<evidence type="ECO:0000256" key="5">
    <source>
        <dbReference type="ARBA" id="ARBA00022989"/>
    </source>
</evidence>
<accession>T0BG57</accession>
<dbReference type="InterPro" id="IPR025713">
    <property type="entry name" value="MotB-like_N_dom"/>
</dbReference>
<keyword evidence="4 8" id="KW-0812">Transmembrane</keyword>
<gene>
    <name evidence="9" type="ORF">K1I37_04465</name>
</gene>
<feature type="region of interest" description="Disordered" evidence="7">
    <location>
        <begin position="73"/>
        <end position="103"/>
    </location>
</feature>
<dbReference type="KEGG" id="aaco:K1I37_04465"/>
<accession>A0A9E6ZQ14</accession>
<comment type="similarity">
    <text evidence="2">Belongs to the MotB family.</text>
</comment>
<dbReference type="EMBL" id="CP080467">
    <property type="protein sequence ID" value="UNO49769.1"/>
    <property type="molecule type" value="Genomic_DNA"/>
</dbReference>
<dbReference type="PROSITE" id="PS51123">
    <property type="entry name" value="OMPA_2"/>
    <property type="match status" value="1"/>
</dbReference>
<dbReference type="InterPro" id="IPR050330">
    <property type="entry name" value="Bact_OuterMem_StrucFunc"/>
</dbReference>
<protein>
    <submittedName>
        <fullName evidence="9">OmpA family protein</fullName>
    </submittedName>
</protein>
<reference evidence="10" key="1">
    <citation type="journal article" date="2022" name="G3 (Bethesda)">
        <title>Unveiling the complete genome sequence of Alicyclobacillus acidoterrestris DSM 3922T, a taint-producing strain.</title>
        <authorList>
            <person name="Leonardo I.C."/>
            <person name="Barreto Crespo M.T."/>
            <person name="Gaspar F.B."/>
        </authorList>
    </citation>
    <scope>NUCLEOTIDE SEQUENCE [LARGE SCALE GENOMIC DNA]</scope>
    <source>
        <strain evidence="10">DSM 3922</strain>
    </source>
</reference>
<evidence type="ECO:0000256" key="4">
    <source>
        <dbReference type="ARBA" id="ARBA00022692"/>
    </source>
</evidence>
<sequence length="273" mass="30103">MPRPRKPRKPQNHERWMVTYSDLITLLLVFFIIMFAMSSVDKVKFATLAESLASALHQSNEIPLQGLGKSSLLLSGDNDTGDSPPMNVPTPAKTTPTSSAKDEDQQLQDLYQMANQYVISHHLQDKVQITNQQRGVQITMKDIALFDTGEAVLKSNAQNLIRGFVPFFKSLPNDIVVEGYTDNQPISTSTYPSNWELSSARAMSVVRFLSADGISADRLSGTGYGQYHNIVPNDTPAHRQQNRRVNIVILRQDAAPGTAAAMPQTTSSTQTSP</sequence>
<dbReference type="Pfam" id="PF00691">
    <property type="entry name" value="OmpA"/>
    <property type="match status" value="1"/>
</dbReference>
<dbReference type="InterPro" id="IPR006665">
    <property type="entry name" value="OmpA-like"/>
</dbReference>
<dbReference type="PANTHER" id="PTHR30329">
    <property type="entry name" value="STATOR ELEMENT OF FLAGELLAR MOTOR COMPLEX"/>
    <property type="match status" value="1"/>
</dbReference>
<dbReference type="PANTHER" id="PTHR30329:SF21">
    <property type="entry name" value="LIPOPROTEIN YIAD-RELATED"/>
    <property type="match status" value="1"/>
</dbReference>
<evidence type="ECO:0000313" key="9">
    <source>
        <dbReference type="EMBL" id="UNO49769.1"/>
    </source>
</evidence>
<evidence type="ECO:0000256" key="1">
    <source>
        <dbReference type="ARBA" id="ARBA00004162"/>
    </source>
</evidence>
<proteinExistence type="inferred from homology"/>
<comment type="subcellular location">
    <subcellularLocation>
        <location evidence="1">Cell membrane</location>
        <topology evidence="1">Single-pass membrane protein</topology>
    </subcellularLocation>
</comment>
<dbReference type="InterPro" id="IPR036737">
    <property type="entry name" value="OmpA-like_sf"/>
</dbReference>
<dbReference type="Pfam" id="PF13677">
    <property type="entry name" value="MotB_plug"/>
    <property type="match status" value="1"/>
</dbReference>
<evidence type="ECO:0000256" key="3">
    <source>
        <dbReference type="ARBA" id="ARBA00022475"/>
    </source>
</evidence>
<keyword evidence="10" id="KW-1185">Reference proteome</keyword>
<dbReference type="GO" id="GO:0005886">
    <property type="term" value="C:plasma membrane"/>
    <property type="evidence" value="ECO:0007669"/>
    <property type="project" value="UniProtKB-SubCell"/>
</dbReference>
<feature type="compositionally biased region" description="Low complexity" evidence="7">
    <location>
        <begin position="89"/>
        <end position="99"/>
    </location>
</feature>
<name>T0BG57_ALIAG</name>
<dbReference type="OrthoDB" id="9815217at2"/>
<evidence type="ECO:0000256" key="8">
    <source>
        <dbReference type="SAM" id="Phobius"/>
    </source>
</evidence>
<feature type="transmembrane region" description="Helical" evidence="8">
    <location>
        <begin position="20"/>
        <end position="40"/>
    </location>
</feature>
<dbReference type="STRING" id="1356854.N007_01145"/>
<keyword evidence="3" id="KW-1003">Cell membrane</keyword>
<dbReference type="Gene3D" id="3.30.1330.60">
    <property type="entry name" value="OmpA-like domain"/>
    <property type="match status" value="1"/>
</dbReference>